<reference evidence="4" key="2">
    <citation type="submission" date="2020-10" db="UniProtKB">
        <authorList>
            <consortium name="WormBaseParasite"/>
        </authorList>
    </citation>
    <scope>IDENTIFICATION</scope>
</reference>
<name>A0A7E4UN11_PANRE</name>
<evidence type="ECO:0000313" key="4">
    <source>
        <dbReference type="WBParaSite" id="Pan_g10716.t1"/>
    </source>
</evidence>
<accession>A0A7E4UN11</accession>
<dbReference type="WBParaSite" id="Pan_g10716.t1">
    <property type="protein sequence ID" value="Pan_g10716.t1"/>
    <property type="gene ID" value="Pan_g10716"/>
</dbReference>
<dbReference type="InterPro" id="IPR055088">
    <property type="entry name" value="Fibulin_C"/>
</dbReference>
<sequence>MAAPYEVGRIYTEVDLPFRVEYHLDECNTDRFKIEQVSNYGTLMQYKAIKGERKVVIRVHIRTFTTNHVLIGDNLAIITVYVSPRPY</sequence>
<dbReference type="AlphaFoldDB" id="A0A7E4UN11"/>
<dbReference type="Pfam" id="PF22914">
    <property type="entry name" value="Fibulin_C"/>
    <property type="match status" value="1"/>
</dbReference>
<protein>
    <submittedName>
        <fullName evidence="4">ZP domain-containing protein</fullName>
    </submittedName>
</protein>
<dbReference type="Proteomes" id="UP000492821">
    <property type="component" value="Unassembled WGS sequence"/>
</dbReference>
<organism evidence="3 4">
    <name type="scientific">Panagrellus redivivus</name>
    <name type="common">Microworm</name>
    <dbReference type="NCBI Taxonomy" id="6233"/>
    <lineage>
        <taxon>Eukaryota</taxon>
        <taxon>Metazoa</taxon>
        <taxon>Ecdysozoa</taxon>
        <taxon>Nematoda</taxon>
        <taxon>Chromadorea</taxon>
        <taxon>Rhabditida</taxon>
        <taxon>Tylenchina</taxon>
        <taxon>Panagrolaimomorpha</taxon>
        <taxon>Panagrolaimoidea</taxon>
        <taxon>Panagrolaimidae</taxon>
        <taxon>Panagrellus</taxon>
    </lineage>
</organism>
<reference evidence="3" key="1">
    <citation type="journal article" date="2013" name="Genetics">
        <title>The draft genome and transcriptome of Panagrellus redivivus are shaped by the harsh demands of a free-living lifestyle.</title>
        <authorList>
            <person name="Srinivasan J."/>
            <person name="Dillman A.R."/>
            <person name="Macchietto M.G."/>
            <person name="Heikkinen L."/>
            <person name="Lakso M."/>
            <person name="Fracchia K.M."/>
            <person name="Antoshechkin I."/>
            <person name="Mortazavi A."/>
            <person name="Wong G."/>
            <person name="Sternberg P.W."/>
        </authorList>
    </citation>
    <scope>NUCLEOTIDE SEQUENCE [LARGE SCALE GENOMIC DNA]</scope>
    <source>
        <strain evidence="3">MT8872</strain>
    </source>
</reference>
<keyword evidence="1" id="KW-0677">Repeat</keyword>
<proteinExistence type="predicted"/>
<evidence type="ECO:0000313" key="3">
    <source>
        <dbReference type="Proteomes" id="UP000492821"/>
    </source>
</evidence>
<keyword evidence="3" id="KW-1185">Reference proteome</keyword>
<evidence type="ECO:0000256" key="1">
    <source>
        <dbReference type="ARBA" id="ARBA00022737"/>
    </source>
</evidence>
<evidence type="ECO:0000259" key="2">
    <source>
        <dbReference type="Pfam" id="PF22914"/>
    </source>
</evidence>
<feature type="domain" description="Fibulin C-terminal Ig-like" evidence="2">
    <location>
        <begin position="18"/>
        <end position="84"/>
    </location>
</feature>